<evidence type="ECO:0000313" key="3">
    <source>
        <dbReference type="EMBL" id="AHY46354.1"/>
    </source>
</evidence>
<reference evidence="3 5" key="1">
    <citation type="submission" date="2014-03" db="EMBL/GenBank/DDBJ databases">
        <title>Complete genome sequence of the Radio-Resistant Rubrobacter radiotolerans RSPS-4.</title>
        <authorList>
            <person name="Egas C.C."/>
            <person name="Barroso C.C."/>
            <person name="Froufe H.J.C."/>
            <person name="Pacheco J.J."/>
            <person name="Albuquerque L.L."/>
            <person name="da Costa M.M.S."/>
        </authorList>
    </citation>
    <scope>NUCLEOTIDE SEQUENCE [LARGE SCALE GENOMIC DNA]</scope>
    <source>
        <strain evidence="3 5">RSPS-4</strain>
    </source>
</reference>
<sequence>MKESYLGDRIIAILLLALAVGMFLYTFTFPGTLQPTDPGTAAFPRILAVALAVLAVILFLTPRESKLLPERAGTFPIVGIIVATALYALFLPLLGFLLSTVLFLVGALLLMGVRRPVYLVAVPIVLSVVLFGLFGLLLEVPLPYGPLERGIL</sequence>
<keyword evidence="1" id="KW-0812">Transmembrane</keyword>
<organism evidence="3 5">
    <name type="scientific">Rubrobacter radiotolerans</name>
    <name type="common">Arthrobacter radiotolerans</name>
    <dbReference type="NCBI Taxonomy" id="42256"/>
    <lineage>
        <taxon>Bacteria</taxon>
        <taxon>Bacillati</taxon>
        <taxon>Actinomycetota</taxon>
        <taxon>Rubrobacteria</taxon>
        <taxon>Rubrobacterales</taxon>
        <taxon>Rubrobacteraceae</taxon>
        <taxon>Rubrobacter</taxon>
    </lineage>
</organism>
<dbReference type="Proteomes" id="UP001281130">
    <property type="component" value="Unassembled WGS sequence"/>
</dbReference>
<evidence type="ECO:0000313" key="4">
    <source>
        <dbReference type="EMBL" id="MDX5893761.1"/>
    </source>
</evidence>
<feature type="domain" description="DUF1468" evidence="2">
    <location>
        <begin position="10"/>
        <end position="143"/>
    </location>
</feature>
<accession>A0A023X2R0</accession>
<dbReference type="Pfam" id="PF07331">
    <property type="entry name" value="TctB"/>
    <property type="match status" value="1"/>
</dbReference>
<dbReference type="HOGENOM" id="CLU_1560371_0_0_11"/>
<keyword evidence="5" id="KW-1185">Reference proteome</keyword>
<keyword evidence="1" id="KW-1133">Transmembrane helix</keyword>
<proteinExistence type="predicted"/>
<dbReference type="EMBL" id="CP007514">
    <property type="protein sequence ID" value="AHY46354.1"/>
    <property type="molecule type" value="Genomic_DNA"/>
</dbReference>
<evidence type="ECO:0000313" key="5">
    <source>
        <dbReference type="Proteomes" id="UP000025229"/>
    </source>
</evidence>
<evidence type="ECO:0000259" key="2">
    <source>
        <dbReference type="Pfam" id="PF07331"/>
    </source>
</evidence>
<dbReference type="STRING" id="42256.RradSPS_1071"/>
<feature type="transmembrane region" description="Helical" evidence="1">
    <location>
        <begin position="118"/>
        <end position="138"/>
    </location>
</feature>
<gene>
    <name evidence="3" type="ORF">RradSPS_1071</name>
    <name evidence="4" type="ORF">SIL72_06930</name>
</gene>
<feature type="transmembrane region" description="Helical" evidence="1">
    <location>
        <begin position="42"/>
        <end position="60"/>
    </location>
</feature>
<evidence type="ECO:0000256" key="1">
    <source>
        <dbReference type="SAM" id="Phobius"/>
    </source>
</evidence>
<protein>
    <submittedName>
        <fullName evidence="3 4">Tripartite tricarboxylate transporter TctB family</fullName>
    </submittedName>
</protein>
<dbReference type="KEGG" id="rrd:RradSPS_1071"/>
<reference evidence="4" key="2">
    <citation type="submission" date="2023-11" db="EMBL/GenBank/DDBJ databases">
        <title>MicrobeMod: A computational toolkit for identifying prokaryotic methylation and restriction-modification with nanopore sequencing.</title>
        <authorList>
            <person name="Crits-Christoph A."/>
            <person name="Kang S.C."/>
            <person name="Lee H."/>
            <person name="Ostrov N."/>
        </authorList>
    </citation>
    <scope>NUCLEOTIDE SEQUENCE</scope>
    <source>
        <strain evidence="4">ATCC 51242</strain>
    </source>
</reference>
<dbReference type="InterPro" id="IPR009936">
    <property type="entry name" value="DUF1468"/>
</dbReference>
<dbReference type="AlphaFoldDB" id="A0A023X2R0"/>
<dbReference type="RefSeq" id="WP_038681196.1">
    <property type="nucleotide sequence ID" value="NZ_CP007514.1"/>
</dbReference>
<dbReference type="Proteomes" id="UP000025229">
    <property type="component" value="Chromosome"/>
</dbReference>
<keyword evidence="1" id="KW-0472">Membrane</keyword>
<feature type="transmembrane region" description="Helical" evidence="1">
    <location>
        <begin position="12"/>
        <end position="30"/>
    </location>
</feature>
<dbReference type="EMBL" id="JAWXXX010000001">
    <property type="protein sequence ID" value="MDX5893761.1"/>
    <property type="molecule type" value="Genomic_DNA"/>
</dbReference>
<name>A0A023X2R0_RUBRA</name>
<feature type="transmembrane region" description="Helical" evidence="1">
    <location>
        <begin position="72"/>
        <end position="90"/>
    </location>
</feature>